<evidence type="ECO:0000313" key="2">
    <source>
        <dbReference type="Proteomes" id="UP000030656"/>
    </source>
</evidence>
<dbReference type="AlphaFoldDB" id="A0A024VJ51"/>
<sequence length="113" mass="12018">MIYLIPANSPALIPAIAPLALAALSAAIKAPGFHVLIASSAIPPNTPKDGATTPPKFLPHFKHVFSTLSAKDFSQVHSGNSSLCISVCNADNFSVNSFSILSFKTIFWISLWH</sequence>
<reference evidence="1 2" key="1">
    <citation type="submission" date="2013-02" db="EMBL/GenBank/DDBJ databases">
        <title>The Genome Annotation of Plasmodium falciparum FCH/4.</title>
        <authorList>
            <consortium name="The Broad Institute Genome Sequencing Platform"/>
            <consortium name="The Broad Institute Genome Sequencing Center for Infectious Disease"/>
            <person name="Neafsey D."/>
            <person name="Hoffman S."/>
            <person name="Volkman S."/>
            <person name="Rosenthal P."/>
            <person name="Walker B."/>
            <person name="Young S.K."/>
            <person name="Zeng Q."/>
            <person name="Gargeya S."/>
            <person name="Fitzgerald M."/>
            <person name="Haas B."/>
            <person name="Abouelleil A."/>
            <person name="Allen A.W."/>
            <person name="Alvarado L."/>
            <person name="Arachchi H.M."/>
            <person name="Berlin A.M."/>
            <person name="Chapman S.B."/>
            <person name="Gainer-Dewar J."/>
            <person name="Goldberg J."/>
            <person name="Griggs A."/>
            <person name="Gujja S."/>
            <person name="Hansen M."/>
            <person name="Howarth C."/>
            <person name="Imamovic A."/>
            <person name="Ireland A."/>
            <person name="Larimer J."/>
            <person name="McCowan C."/>
            <person name="Murphy C."/>
            <person name="Pearson M."/>
            <person name="Poon T.W."/>
            <person name="Priest M."/>
            <person name="Roberts A."/>
            <person name="Saif S."/>
            <person name="Shea T."/>
            <person name="Sisk P."/>
            <person name="Sykes S."/>
            <person name="Wortman J."/>
            <person name="Nusbaum C."/>
            <person name="Birren B."/>
        </authorList>
    </citation>
    <scope>NUCLEOTIDE SEQUENCE [LARGE SCALE GENOMIC DNA]</scope>
    <source>
        <strain evidence="1 2">FCH/4</strain>
    </source>
</reference>
<accession>A0A024VJ51</accession>
<gene>
    <name evidence="1" type="ORF">PFFCH_04687</name>
</gene>
<evidence type="ECO:0000313" key="1">
    <source>
        <dbReference type="EMBL" id="ETW27891.1"/>
    </source>
</evidence>
<organism evidence="1 2">
    <name type="scientific">Plasmodium falciparum FCH/4</name>
    <dbReference type="NCBI Taxonomy" id="1036724"/>
    <lineage>
        <taxon>Eukaryota</taxon>
        <taxon>Sar</taxon>
        <taxon>Alveolata</taxon>
        <taxon>Apicomplexa</taxon>
        <taxon>Aconoidasida</taxon>
        <taxon>Haemosporida</taxon>
        <taxon>Plasmodiidae</taxon>
        <taxon>Plasmodium</taxon>
        <taxon>Plasmodium (Laverania)</taxon>
    </lineage>
</organism>
<name>A0A024VJ51_PLAFA</name>
<protein>
    <submittedName>
        <fullName evidence="1">Uncharacterized protein</fullName>
    </submittedName>
</protein>
<dbReference type="EMBL" id="KI928043">
    <property type="protein sequence ID" value="ETW27891.1"/>
    <property type="molecule type" value="Genomic_DNA"/>
</dbReference>
<proteinExistence type="predicted"/>
<dbReference type="Proteomes" id="UP000030656">
    <property type="component" value="Unassembled WGS sequence"/>
</dbReference>
<reference evidence="1 2" key="2">
    <citation type="submission" date="2013-02" db="EMBL/GenBank/DDBJ databases">
        <title>The Genome Sequence of Plasmodium falciparum FCH/4.</title>
        <authorList>
            <consortium name="The Broad Institute Genome Sequencing Platform"/>
            <consortium name="The Broad Institute Genome Sequencing Center for Infectious Disease"/>
            <person name="Neafsey D."/>
            <person name="Cheeseman I."/>
            <person name="Volkman S."/>
            <person name="Adams J."/>
            <person name="Walker B."/>
            <person name="Young S.K."/>
            <person name="Zeng Q."/>
            <person name="Gargeya S."/>
            <person name="Fitzgerald M."/>
            <person name="Haas B."/>
            <person name="Abouelleil A."/>
            <person name="Alvarado L."/>
            <person name="Arachchi H.M."/>
            <person name="Berlin A.M."/>
            <person name="Chapman S.B."/>
            <person name="Dewar J."/>
            <person name="Goldberg J."/>
            <person name="Griggs A."/>
            <person name="Gujja S."/>
            <person name="Hansen M."/>
            <person name="Howarth C."/>
            <person name="Imamovic A."/>
            <person name="Larimer J."/>
            <person name="McCowan C."/>
            <person name="Murphy C."/>
            <person name="Neiman D."/>
            <person name="Pearson M."/>
            <person name="Priest M."/>
            <person name="Roberts A."/>
            <person name="Saif S."/>
            <person name="Shea T."/>
            <person name="Sisk P."/>
            <person name="Sykes S."/>
            <person name="Wortman J."/>
            <person name="Nusbaum C."/>
            <person name="Birren B."/>
        </authorList>
    </citation>
    <scope>NUCLEOTIDE SEQUENCE [LARGE SCALE GENOMIC DNA]</scope>
    <source>
        <strain evidence="1 2">FCH/4</strain>
    </source>
</reference>